<dbReference type="SUPFAM" id="SSF51120">
    <property type="entry name" value="beta-Roll"/>
    <property type="match status" value="1"/>
</dbReference>
<dbReference type="PANTHER" id="PTHR35882">
    <property type="entry name" value="PELA"/>
    <property type="match status" value="1"/>
</dbReference>
<name>A0A2U8W3S2_9HYPH</name>
<dbReference type="Pfam" id="PF03537">
    <property type="entry name" value="Glyco_hydro_114"/>
    <property type="match status" value="1"/>
</dbReference>
<dbReference type="RefSeq" id="WP_109888322.1">
    <property type="nucleotide sequence ID" value="NZ_CP029550.1"/>
</dbReference>
<dbReference type="Gene3D" id="3.20.20.70">
    <property type="entry name" value="Aldolase class I"/>
    <property type="match status" value="1"/>
</dbReference>
<dbReference type="InterPro" id="IPR011049">
    <property type="entry name" value="Serralysin-like_metalloprot_C"/>
</dbReference>
<accession>A0A2U8W3S2</accession>
<keyword evidence="3" id="KW-1185">Reference proteome</keyword>
<dbReference type="KEGG" id="mets:DK389_06810"/>
<reference evidence="3" key="1">
    <citation type="submission" date="2018-05" db="EMBL/GenBank/DDBJ databases">
        <title>Complete Genome Sequence of Methylobacterium sp. 17SD2-17.</title>
        <authorList>
            <person name="Srinivasan S."/>
        </authorList>
    </citation>
    <scope>NUCLEOTIDE SEQUENCE [LARGE SCALE GENOMIC DNA]</scope>
    <source>
        <strain evidence="3">17SD2-17</strain>
    </source>
</reference>
<dbReference type="GO" id="GO:0005615">
    <property type="term" value="C:extracellular space"/>
    <property type="evidence" value="ECO:0007669"/>
    <property type="project" value="InterPro"/>
</dbReference>
<dbReference type="PRINTS" id="PR01545">
    <property type="entry name" value="THEMAYE10DUF"/>
</dbReference>
<evidence type="ECO:0000313" key="3">
    <source>
        <dbReference type="Proteomes" id="UP000245926"/>
    </source>
</evidence>
<dbReference type="InterPro" id="IPR001343">
    <property type="entry name" value="Hemolysn_Ca-bd"/>
</dbReference>
<dbReference type="PANTHER" id="PTHR35882:SF2">
    <property type="entry name" value="PELA"/>
    <property type="match status" value="1"/>
</dbReference>
<dbReference type="InterPro" id="IPR004352">
    <property type="entry name" value="GH114_TIM-barrel"/>
</dbReference>
<dbReference type="OrthoDB" id="30037at2"/>
<proteinExistence type="predicted"/>
<dbReference type="GO" id="GO:0005509">
    <property type="term" value="F:calcium ion binding"/>
    <property type="evidence" value="ECO:0007669"/>
    <property type="project" value="InterPro"/>
</dbReference>
<dbReference type="InterPro" id="IPR013785">
    <property type="entry name" value="Aldolase_TIM"/>
</dbReference>
<dbReference type="SUPFAM" id="SSF51445">
    <property type="entry name" value="(Trans)glycosidases"/>
    <property type="match status" value="1"/>
</dbReference>
<dbReference type="Gene3D" id="2.150.10.10">
    <property type="entry name" value="Serralysin-like metalloprotease, C-terminal"/>
    <property type="match status" value="1"/>
</dbReference>
<sequence length="434" mass="46467">MPKTGMYVLQGVTPSQIAAAPFDVKVIDIYNDAGQTFTPAEVKQMGGGPGSALLLGYFSIGEAETYRDYFKTIPAAALGPENPQWKGNYEVAFWTPEWKAVATAYIDRMLAAGYDGVYFDVVDEYQTSWAKSHAPGGAAGAEQAMVDLIKYLGDYAEAKHPGFKVWVNNAEELLTHPGYLGTIDGMFKENLFYTDGGQKQPAAETSYSMGLLQKAIDAGKDVISIEYVTGAQKVADVHALDDKYGISSYVAHLDLNGVDTEGVRPGQVMHDDALGAVQPPVPAPPLTTPPVQPDPLPAQKVVAGDASDNRLKGTSGDDIIKGLGGHDRLTGLSGADTFVFQEYGRKNSDTITDFKHGTDHIGLDHAVFQLAQGELSPDAFWVGSKAHDANDRVIYNKTSGDLLYDPDGSGSAAPQVIANIGANMKIDYHDILSI</sequence>
<feature type="domain" description="Glycoside-hydrolase family GH114 TIM-barrel" evidence="1">
    <location>
        <begin position="22"/>
        <end position="256"/>
    </location>
</feature>
<protein>
    <recommendedName>
        <fullName evidence="1">Glycoside-hydrolase family GH114 TIM-barrel domain-containing protein</fullName>
    </recommendedName>
</protein>
<dbReference type="Proteomes" id="UP000245926">
    <property type="component" value="Chromosome"/>
</dbReference>
<dbReference type="InterPro" id="IPR017853">
    <property type="entry name" value="GH"/>
</dbReference>
<evidence type="ECO:0000259" key="1">
    <source>
        <dbReference type="Pfam" id="PF03537"/>
    </source>
</evidence>
<dbReference type="AlphaFoldDB" id="A0A2U8W3S2"/>
<dbReference type="Pfam" id="PF00353">
    <property type="entry name" value="HemolysinCabind"/>
    <property type="match status" value="1"/>
</dbReference>
<dbReference type="InterPro" id="IPR016062">
    <property type="entry name" value="TM1410-rel"/>
</dbReference>
<evidence type="ECO:0000313" key="2">
    <source>
        <dbReference type="EMBL" id="AWN40298.1"/>
    </source>
</evidence>
<organism evidence="2 3">
    <name type="scientific">Methylobacterium durans</name>
    <dbReference type="NCBI Taxonomy" id="2202825"/>
    <lineage>
        <taxon>Bacteria</taxon>
        <taxon>Pseudomonadati</taxon>
        <taxon>Pseudomonadota</taxon>
        <taxon>Alphaproteobacteria</taxon>
        <taxon>Hyphomicrobiales</taxon>
        <taxon>Methylobacteriaceae</taxon>
        <taxon>Methylobacterium</taxon>
    </lineage>
</organism>
<gene>
    <name evidence="2" type="ORF">DK389_06810</name>
</gene>
<dbReference type="EMBL" id="CP029550">
    <property type="protein sequence ID" value="AWN40298.1"/>
    <property type="molecule type" value="Genomic_DNA"/>
</dbReference>